<accession>A0A5N6KXV4</accession>
<reference evidence="2 3" key="1">
    <citation type="submission" date="2019-06" db="EMBL/GenBank/DDBJ databases">
        <title>A chromosomal-level reference genome of Carpinus fangiana (Coryloideae, Betulaceae).</title>
        <authorList>
            <person name="Yang X."/>
            <person name="Wang Z."/>
            <person name="Zhang L."/>
            <person name="Hao G."/>
            <person name="Liu J."/>
            <person name="Yang Y."/>
        </authorList>
    </citation>
    <scope>NUCLEOTIDE SEQUENCE [LARGE SCALE GENOMIC DNA]</scope>
    <source>
        <strain evidence="2">Cfa_2016G</strain>
        <tissue evidence="2">Leaf</tissue>
    </source>
</reference>
<comment type="caution">
    <text evidence="2">The sequence shown here is derived from an EMBL/GenBank/DDBJ whole genome shotgun (WGS) entry which is preliminary data.</text>
</comment>
<evidence type="ECO:0000256" key="1">
    <source>
        <dbReference type="SAM" id="MobiDB-lite"/>
    </source>
</evidence>
<evidence type="ECO:0000313" key="2">
    <source>
        <dbReference type="EMBL" id="KAB8360639.1"/>
    </source>
</evidence>
<feature type="region of interest" description="Disordered" evidence="1">
    <location>
        <begin position="1"/>
        <end position="40"/>
    </location>
</feature>
<name>A0A5N6KXV4_9ROSI</name>
<feature type="compositionally biased region" description="Low complexity" evidence="1">
    <location>
        <begin position="1"/>
        <end position="13"/>
    </location>
</feature>
<gene>
    <name evidence="2" type="ORF">FH972_024377</name>
</gene>
<evidence type="ECO:0000313" key="3">
    <source>
        <dbReference type="Proteomes" id="UP000327013"/>
    </source>
</evidence>
<dbReference type="EMBL" id="VIBQ01000017">
    <property type="protein sequence ID" value="KAB8360639.1"/>
    <property type="molecule type" value="Genomic_DNA"/>
</dbReference>
<proteinExistence type="predicted"/>
<keyword evidence="3" id="KW-1185">Reference proteome</keyword>
<protein>
    <submittedName>
        <fullName evidence="2">Uncharacterized protein</fullName>
    </submittedName>
</protein>
<sequence>MPHSVAAAHSHAATNGRRPRPCAPSAAQVGQPALQARPPFPLAAPWQPMWLHERSLPRRISPGPSAVDGRVPSQDDANAITAIAANCTTTSLPMTCRLARPLVPRWQWPHAARRKEKSPPLSR</sequence>
<dbReference type="Proteomes" id="UP000327013">
    <property type="component" value="Unassembled WGS sequence"/>
</dbReference>
<dbReference type="AlphaFoldDB" id="A0A5N6KXV4"/>
<organism evidence="2 3">
    <name type="scientific">Carpinus fangiana</name>
    <dbReference type="NCBI Taxonomy" id="176857"/>
    <lineage>
        <taxon>Eukaryota</taxon>
        <taxon>Viridiplantae</taxon>
        <taxon>Streptophyta</taxon>
        <taxon>Embryophyta</taxon>
        <taxon>Tracheophyta</taxon>
        <taxon>Spermatophyta</taxon>
        <taxon>Magnoliopsida</taxon>
        <taxon>eudicotyledons</taxon>
        <taxon>Gunneridae</taxon>
        <taxon>Pentapetalae</taxon>
        <taxon>rosids</taxon>
        <taxon>fabids</taxon>
        <taxon>Fagales</taxon>
        <taxon>Betulaceae</taxon>
        <taxon>Carpinus</taxon>
    </lineage>
</organism>